<proteinExistence type="predicted"/>
<keyword evidence="2" id="KW-1185">Reference proteome</keyword>
<gene>
    <name evidence="1" type="ORF">H0H81_011342</name>
</gene>
<accession>A0A9P7K6A6</accession>
<dbReference type="AlphaFoldDB" id="A0A9P7K6A6"/>
<dbReference type="Proteomes" id="UP000717328">
    <property type="component" value="Unassembled WGS sequence"/>
</dbReference>
<protein>
    <submittedName>
        <fullName evidence="1">Uncharacterized protein</fullName>
    </submittedName>
</protein>
<dbReference type="EMBL" id="JABCKI010005752">
    <property type="protein sequence ID" value="KAG5638623.1"/>
    <property type="molecule type" value="Genomic_DNA"/>
</dbReference>
<name>A0A9P7K6A6_9AGAR</name>
<comment type="caution">
    <text evidence="1">The sequence shown here is derived from an EMBL/GenBank/DDBJ whole genome shotgun (WGS) entry which is preliminary data.</text>
</comment>
<reference evidence="1" key="2">
    <citation type="submission" date="2021-10" db="EMBL/GenBank/DDBJ databases">
        <title>Phylogenomics reveals ancestral predisposition of the termite-cultivated fungus Termitomyces towards a domesticated lifestyle.</title>
        <authorList>
            <person name="Auxier B."/>
            <person name="Grum-Grzhimaylo A."/>
            <person name="Cardenas M.E."/>
            <person name="Lodge J.D."/>
            <person name="Laessoe T."/>
            <person name="Pedersen O."/>
            <person name="Smith M.E."/>
            <person name="Kuyper T.W."/>
            <person name="Franco-Molano E.A."/>
            <person name="Baroni T.J."/>
            <person name="Aanen D.K."/>
        </authorList>
    </citation>
    <scope>NUCLEOTIDE SEQUENCE</scope>
    <source>
        <strain evidence="1">D49</strain>
    </source>
</reference>
<organism evidence="1 2">
    <name type="scientific">Sphagnurus paluster</name>
    <dbReference type="NCBI Taxonomy" id="117069"/>
    <lineage>
        <taxon>Eukaryota</taxon>
        <taxon>Fungi</taxon>
        <taxon>Dikarya</taxon>
        <taxon>Basidiomycota</taxon>
        <taxon>Agaricomycotina</taxon>
        <taxon>Agaricomycetes</taxon>
        <taxon>Agaricomycetidae</taxon>
        <taxon>Agaricales</taxon>
        <taxon>Tricholomatineae</taxon>
        <taxon>Lyophyllaceae</taxon>
        <taxon>Sphagnurus</taxon>
    </lineage>
</organism>
<dbReference type="SUPFAM" id="SSF52047">
    <property type="entry name" value="RNI-like"/>
    <property type="match status" value="1"/>
</dbReference>
<reference evidence="1" key="1">
    <citation type="submission" date="2021-02" db="EMBL/GenBank/DDBJ databases">
        <authorList>
            <person name="Nieuwenhuis M."/>
            <person name="Van De Peppel L.J.J."/>
        </authorList>
    </citation>
    <scope>NUCLEOTIDE SEQUENCE</scope>
    <source>
        <strain evidence="1">D49</strain>
    </source>
</reference>
<evidence type="ECO:0000313" key="1">
    <source>
        <dbReference type="EMBL" id="KAG5638623.1"/>
    </source>
</evidence>
<dbReference type="OrthoDB" id="3255541at2759"/>
<dbReference type="Gene3D" id="3.80.10.10">
    <property type="entry name" value="Ribonuclease Inhibitor"/>
    <property type="match status" value="1"/>
</dbReference>
<evidence type="ECO:0000313" key="2">
    <source>
        <dbReference type="Proteomes" id="UP000717328"/>
    </source>
</evidence>
<dbReference type="InterPro" id="IPR032675">
    <property type="entry name" value="LRR_dom_sf"/>
</dbReference>
<sequence>MTVPLEERDWERFHYYAQRIRRIGYSSFGEMHEIRSLFICIHPSVLQALSFRGATHPLFPKLRAFCPDFPNDPHMRRSMSYVPALLGPTVTEVSYWHSFDAQPEALSSITRACPNLSTLTIQHTRNINPEFSNAFQKAFLNLPQLKSLTFGCAPTTSSDKALDSLIQATSGRLSSLRSFCFDASQYEAGAKVLELLQYPLECLNVYFEARLPSAHPALANFTSSFVGHPCISFLTSLTLEGHINPAGDSPSVIATFRSLFVLKALRYLRIVYACASLLDNQWIQDAAMNWPQLETFILDAEHSDPTATLAGLIPLVRYCPRLTYLTLPLHAKPFPAGLLQPGDRNMALKFVDFVVSPISTPVGVFRCLVLLFPNLQTIICDGRSDTDDAGWGTVKGLLDAYRVI</sequence>